<reference evidence="8" key="1">
    <citation type="journal article" date="2019" name="Int. J. Syst. Evol. Microbiol.">
        <title>The Global Catalogue of Microorganisms (GCM) 10K type strain sequencing project: providing services to taxonomists for standard genome sequencing and annotation.</title>
        <authorList>
            <consortium name="The Broad Institute Genomics Platform"/>
            <consortium name="The Broad Institute Genome Sequencing Center for Infectious Disease"/>
            <person name="Wu L."/>
            <person name="Ma J."/>
        </authorList>
    </citation>
    <scope>NUCLEOTIDE SEQUENCE [LARGE SCALE GENOMIC DNA]</scope>
    <source>
        <strain evidence="8">CGMCC 1.12470</strain>
    </source>
</reference>
<dbReference type="GO" id="GO:0004332">
    <property type="term" value="F:fructose-bisphosphate aldolase activity"/>
    <property type="evidence" value="ECO:0007669"/>
    <property type="project" value="UniProtKB-EC"/>
</dbReference>
<dbReference type="Proteomes" id="UP001597261">
    <property type="component" value="Unassembled WGS sequence"/>
</dbReference>
<evidence type="ECO:0000256" key="3">
    <source>
        <dbReference type="ARBA" id="ARBA00013068"/>
    </source>
</evidence>
<keyword evidence="4" id="KW-0324">Glycolysis</keyword>
<dbReference type="RefSeq" id="WP_381089958.1">
    <property type="nucleotide sequence ID" value="NZ_JBHUDX010000092.1"/>
</dbReference>
<dbReference type="EMBL" id="JBHUDX010000092">
    <property type="protein sequence ID" value="MFD1662390.1"/>
    <property type="molecule type" value="Genomic_DNA"/>
</dbReference>
<name>A0ABW4IYC6_9ACTN</name>
<evidence type="ECO:0000256" key="1">
    <source>
        <dbReference type="ARBA" id="ARBA00004714"/>
    </source>
</evidence>
<dbReference type="PANTHER" id="PTHR11627">
    <property type="entry name" value="FRUCTOSE-BISPHOSPHATE ALDOLASE"/>
    <property type="match status" value="1"/>
</dbReference>
<dbReference type="InterPro" id="IPR000741">
    <property type="entry name" value="FBA_I"/>
</dbReference>
<dbReference type="SUPFAM" id="SSF51569">
    <property type="entry name" value="Aldolase"/>
    <property type="match status" value="1"/>
</dbReference>
<protein>
    <recommendedName>
        <fullName evidence="3">fructose-bisphosphate aldolase</fullName>
        <ecNumber evidence="3">4.1.2.13</ecNumber>
    </recommendedName>
    <alternativeName>
        <fullName evidence="6">Fructose-bisphosphate aldolase class I</fullName>
    </alternativeName>
</protein>
<dbReference type="Pfam" id="PF00274">
    <property type="entry name" value="Glycolytic"/>
    <property type="match status" value="1"/>
</dbReference>
<keyword evidence="5 7" id="KW-0456">Lyase</keyword>
<evidence type="ECO:0000313" key="8">
    <source>
        <dbReference type="Proteomes" id="UP001597261"/>
    </source>
</evidence>
<evidence type="ECO:0000313" key="7">
    <source>
        <dbReference type="EMBL" id="MFD1662390.1"/>
    </source>
</evidence>
<comment type="similarity">
    <text evidence="2">Belongs to the class I fructose-bisphosphate aldolase family.</text>
</comment>
<organism evidence="7 8">
    <name type="scientific">Streptomyces caeni</name>
    <dbReference type="NCBI Taxonomy" id="2307231"/>
    <lineage>
        <taxon>Bacteria</taxon>
        <taxon>Bacillati</taxon>
        <taxon>Actinomycetota</taxon>
        <taxon>Actinomycetes</taxon>
        <taxon>Kitasatosporales</taxon>
        <taxon>Streptomycetaceae</taxon>
        <taxon>Streptomyces</taxon>
    </lineage>
</organism>
<evidence type="ECO:0000256" key="2">
    <source>
        <dbReference type="ARBA" id="ARBA00010387"/>
    </source>
</evidence>
<sequence>MTDQLAATAAAMVERGKGILAADESIGTMSDRLQQVGVEPTEENRRAYREMLVTTPDLSNGVSGVILCEETLRQSVADGRPFPEAMQALGLLPGIKVDTGARPLAGAPGETVTEGLDGLRGRLSEFAALGARFAKWRAVIVIGENLPSARARHANAHALARYAALCQEAGIVPIVEPEVMMTGAHSMSDCAAVTAETLAEVFAELRIAGVRLDGMVLKPNMVVPGKDSGETPGPEEVAAATVGVLRDTVPASVAGIAFLSGGQSASAASANLDAMQKLPAPWPLTFSFGRALVAPALEAWAGKAELWETGQRVLAHRVGCNTAALAGNYSEALESAAA</sequence>
<comment type="pathway">
    <text evidence="1">Carbohydrate degradation; glycolysis; D-glyceraldehyde 3-phosphate and glycerone phosphate from D-glucose: step 4/4.</text>
</comment>
<evidence type="ECO:0000256" key="5">
    <source>
        <dbReference type="ARBA" id="ARBA00023239"/>
    </source>
</evidence>
<comment type="caution">
    <text evidence="7">The sequence shown here is derived from an EMBL/GenBank/DDBJ whole genome shotgun (WGS) entry which is preliminary data.</text>
</comment>
<evidence type="ECO:0000256" key="6">
    <source>
        <dbReference type="ARBA" id="ARBA00029799"/>
    </source>
</evidence>
<dbReference type="NCBIfam" id="NF033379">
    <property type="entry name" value="FrucBisAld_I"/>
    <property type="match status" value="1"/>
</dbReference>
<keyword evidence="8" id="KW-1185">Reference proteome</keyword>
<dbReference type="EC" id="4.1.2.13" evidence="3"/>
<gene>
    <name evidence="7" type="ORF">ACFSL4_30440</name>
</gene>
<dbReference type="InterPro" id="IPR013785">
    <property type="entry name" value="Aldolase_TIM"/>
</dbReference>
<dbReference type="Gene3D" id="3.20.20.70">
    <property type="entry name" value="Aldolase class I"/>
    <property type="match status" value="1"/>
</dbReference>
<accession>A0ABW4IYC6</accession>
<evidence type="ECO:0000256" key="4">
    <source>
        <dbReference type="ARBA" id="ARBA00023152"/>
    </source>
</evidence>
<proteinExistence type="inferred from homology"/>